<keyword evidence="1" id="KW-0812">Transmembrane</keyword>
<organism evidence="2 3">
    <name type="scientific">Haloferax elongans ATCC BAA-1513</name>
    <dbReference type="NCBI Taxonomy" id="1230453"/>
    <lineage>
        <taxon>Archaea</taxon>
        <taxon>Methanobacteriati</taxon>
        <taxon>Methanobacteriota</taxon>
        <taxon>Stenosarchaea group</taxon>
        <taxon>Halobacteria</taxon>
        <taxon>Halobacteriales</taxon>
        <taxon>Haloferacaceae</taxon>
        <taxon>Haloferax</taxon>
    </lineage>
</organism>
<keyword evidence="1" id="KW-1133">Transmembrane helix</keyword>
<gene>
    <name evidence="2" type="ORF">C453_01410</name>
</gene>
<dbReference type="AlphaFoldDB" id="M0HV41"/>
<dbReference type="Proteomes" id="UP000011612">
    <property type="component" value="Unassembled WGS sequence"/>
</dbReference>
<comment type="caution">
    <text evidence="2">The sequence shown here is derived from an EMBL/GenBank/DDBJ whole genome shotgun (WGS) entry which is preliminary data.</text>
</comment>
<sequence>MNVIAETLQYVSNHLGSIMTGLTMAVVGIGVYEARDGFLLFNGQFRGKYGALLIFLGTLFGASLITPMVSEWWARSLPYIPPGQLLGAVLVLGMLGVNKAAEWNFFDVKSLPVYLLGIILMANPELLQAVA</sequence>
<feature type="transmembrane region" description="Helical" evidence="1">
    <location>
        <begin position="52"/>
        <end position="73"/>
    </location>
</feature>
<proteinExistence type="predicted"/>
<dbReference type="STRING" id="1230453.C453_01410"/>
<keyword evidence="3" id="KW-1185">Reference proteome</keyword>
<dbReference type="PATRIC" id="fig|1230453.4.peg.250"/>
<accession>M0HV41</accession>
<feature type="transmembrane region" description="Helical" evidence="1">
    <location>
        <begin position="79"/>
        <end position="97"/>
    </location>
</feature>
<feature type="transmembrane region" description="Helical" evidence="1">
    <location>
        <begin position="15"/>
        <end position="32"/>
    </location>
</feature>
<reference evidence="2 3" key="1">
    <citation type="journal article" date="2014" name="PLoS Genet.">
        <title>Phylogenetically driven sequencing of extremely halophilic archaea reveals strategies for static and dynamic osmo-response.</title>
        <authorList>
            <person name="Becker E.A."/>
            <person name="Seitzer P.M."/>
            <person name="Tritt A."/>
            <person name="Larsen D."/>
            <person name="Krusor M."/>
            <person name="Yao A.I."/>
            <person name="Wu D."/>
            <person name="Madern D."/>
            <person name="Eisen J.A."/>
            <person name="Darling A.E."/>
            <person name="Facciotti M.T."/>
        </authorList>
    </citation>
    <scope>NUCLEOTIDE SEQUENCE [LARGE SCALE GENOMIC DNA]</scope>
    <source>
        <strain evidence="2 3">ATCC BAA-1513</strain>
    </source>
</reference>
<evidence type="ECO:0000313" key="3">
    <source>
        <dbReference type="Proteomes" id="UP000011612"/>
    </source>
</evidence>
<protein>
    <submittedName>
        <fullName evidence="2">Uncharacterized protein</fullName>
    </submittedName>
</protein>
<keyword evidence="1" id="KW-0472">Membrane</keyword>
<evidence type="ECO:0000256" key="1">
    <source>
        <dbReference type="SAM" id="Phobius"/>
    </source>
</evidence>
<dbReference type="EMBL" id="AOLK01000006">
    <property type="protein sequence ID" value="ELZ88480.1"/>
    <property type="molecule type" value="Genomic_DNA"/>
</dbReference>
<evidence type="ECO:0000313" key="2">
    <source>
        <dbReference type="EMBL" id="ELZ88480.1"/>
    </source>
</evidence>
<name>M0HV41_HALEO</name>